<feature type="compositionally biased region" description="Basic residues" evidence="1">
    <location>
        <begin position="84"/>
        <end position="100"/>
    </location>
</feature>
<accession>A0A397TUB9</accession>
<dbReference type="EMBL" id="QKWP01002967">
    <property type="protein sequence ID" value="RIB01725.1"/>
    <property type="molecule type" value="Genomic_DNA"/>
</dbReference>
<evidence type="ECO:0000313" key="2">
    <source>
        <dbReference type="EMBL" id="RIB01725.1"/>
    </source>
</evidence>
<feature type="compositionally biased region" description="Low complexity" evidence="1">
    <location>
        <begin position="123"/>
        <end position="143"/>
    </location>
</feature>
<comment type="caution">
    <text evidence="2">The sequence shown here is derived from an EMBL/GenBank/DDBJ whole genome shotgun (WGS) entry which is preliminary data.</text>
</comment>
<protein>
    <submittedName>
        <fullName evidence="2">Uncharacterized protein</fullName>
    </submittedName>
</protein>
<proteinExistence type="predicted"/>
<sequence>MVLRLVMAKTRKNTNKKHTTSKSKSPLRSIEANNLNEDLESQGMHAKITGGKRKPISNRVNVPIEANNLNEDFESQGAHNKIIGGKRKPISKHTSIKKKRVNEESSFLPNNDDEHTSDDLSDDSLNASSPSIRNESSSSQRLLISRTSSSHLLRSSLPEELYDQRSLTSKVASSSLIKDYSFQNTDNQQPPISNVTNTSTSQIGPFKSDLELCIYLVEHPNLINLTLNMMKANSQEPATTQGKVVDRFSALPERKWVFGCFRDYNALLRRELRKLVPEFIRKYKLTKAKRPTIQQFSEYITEKIGPINGEEDISSSDSLQENLSDRDQHINNYCSTNSKDCSSDSDSFQENFSYRSQHINDYRSINSEDDSSDSVSLQDWLEFTALDMLSSSNQSTNTEEVELEIEGAKEFRQTIVDSGIDFQALPGEYGPYFKNITEMLFFTWVTKHMISK</sequence>
<organism evidence="2 3">
    <name type="scientific">Gigaspora rosea</name>
    <dbReference type="NCBI Taxonomy" id="44941"/>
    <lineage>
        <taxon>Eukaryota</taxon>
        <taxon>Fungi</taxon>
        <taxon>Fungi incertae sedis</taxon>
        <taxon>Mucoromycota</taxon>
        <taxon>Glomeromycotina</taxon>
        <taxon>Glomeromycetes</taxon>
        <taxon>Diversisporales</taxon>
        <taxon>Gigasporaceae</taxon>
        <taxon>Gigaspora</taxon>
    </lineage>
</organism>
<dbReference type="AlphaFoldDB" id="A0A397TUB9"/>
<name>A0A397TUB9_9GLOM</name>
<feature type="region of interest" description="Disordered" evidence="1">
    <location>
        <begin position="9"/>
        <end position="29"/>
    </location>
</feature>
<gene>
    <name evidence="2" type="ORF">C2G38_2150322</name>
</gene>
<evidence type="ECO:0000313" key="3">
    <source>
        <dbReference type="Proteomes" id="UP000266673"/>
    </source>
</evidence>
<dbReference type="Proteomes" id="UP000266673">
    <property type="component" value="Unassembled WGS sequence"/>
</dbReference>
<evidence type="ECO:0000256" key="1">
    <source>
        <dbReference type="SAM" id="MobiDB-lite"/>
    </source>
</evidence>
<feature type="compositionally biased region" description="Basic residues" evidence="1">
    <location>
        <begin position="9"/>
        <end position="21"/>
    </location>
</feature>
<keyword evidence="3" id="KW-1185">Reference proteome</keyword>
<reference evidence="2 3" key="1">
    <citation type="submission" date="2018-06" db="EMBL/GenBank/DDBJ databases">
        <title>Comparative genomics reveals the genomic features of Rhizophagus irregularis, R. cerebriforme, R. diaphanum and Gigaspora rosea, and their symbiotic lifestyle signature.</title>
        <authorList>
            <person name="Morin E."/>
            <person name="San Clemente H."/>
            <person name="Chen E.C.H."/>
            <person name="De La Providencia I."/>
            <person name="Hainaut M."/>
            <person name="Kuo A."/>
            <person name="Kohler A."/>
            <person name="Murat C."/>
            <person name="Tang N."/>
            <person name="Roy S."/>
            <person name="Loubradou J."/>
            <person name="Henrissat B."/>
            <person name="Grigoriev I.V."/>
            <person name="Corradi N."/>
            <person name="Roux C."/>
            <person name="Martin F.M."/>
        </authorList>
    </citation>
    <scope>NUCLEOTIDE SEQUENCE [LARGE SCALE GENOMIC DNA]</scope>
    <source>
        <strain evidence="2 3">DAOM 194757</strain>
    </source>
</reference>
<feature type="region of interest" description="Disordered" evidence="1">
    <location>
        <begin position="78"/>
        <end position="143"/>
    </location>
</feature>
<dbReference type="OrthoDB" id="2427080at2759"/>